<sequence length="100" mass="11483">MFLVMTPNTLMQVLTIVFKDQLSNVMFINDLSYPVNDLMYSCTPWALLLTSSKLRLCIWRYCGRRIYRKFSTRGSAAAPTQASMMLVTKRVPSIMFSKAT</sequence>
<proteinExistence type="predicted"/>
<dbReference type="EMBL" id="UZAH01026316">
    <property type="protein sequence ID" value="VDO78769.1"/>
    <property type="molecule type" value="Genomic_DNA"/>
</dbReference>
<dbReference type="WBParaSite" id="HPBE_0000901201-mRNA-1">
    <property type="protein sequence ID" value="HPBE_0000901201-mRNA-1"/>
    <property type="gene ID" value="HPBE_0000901201"/>
</dbReference>
<dbReference type="Proteomes" id="UP000050761">
    <property type="component" value="Unassembled WGS sequence"/>
</dbReference>
<name>A0A183FNE3_HELPZ</name>
<accession>A0A3P7YNM8</accession>
<gene>
    <name evidence="1" type="ORF">HPBE_LOCUS9013</name>
</gene>
<accession>A0A183FNE3</accession>
<reference evidence="3" key="2">
    <citation type="submission" date="2019-09" db="UniProtKB">
        <authorList>
            <consortium name="WormBaseParasite"/>
        </authorList>
    </citation>
    <scope>IDENTIFICATION</scope>
</reference>
<evidence type="ECO:0000313" key="3">
    <source>
        <dbReference type="WBParaSite" id="HPBE_0000901201-mRNA-1"/>
    </source>
</evidence>
<keyword evidence="2" id="KW-1185">Reference proteome</keyword>
<dbReference type="OrthoDB" id="5844602at2759"/>
<dbReference type="AlphaFoldDB" id="A0A183FNE3"/>
<evidence type="ECO:0000313" key="2">
    <source>
        <dbReference type="Proteomes" id="UP000050761"/>
    </source>
</evidence>
<organism evidence="2 3">
    <name type="scientific">Heligmosomoides polygyrus</name>
    <name type="common">Parasitic roundworm</name>
    <dbReference type="NCBI Taxonomy" id="6339"/>
    <lineage>
        <taxon>Eukaryota</taxon>
        <taxon>Metazoa</taxon>
        <taxon>Ecdysozoa</taxon>
        <taxon>Nematoda</taxon>
        <taxon>Chromadorea</taxon>
        <taxon>Rhabditida</taxon>
        <taxon>Rhabditina</taxon>
        <taxon>Rhabditomorpha</taxon>
        <taxon>Strongyloidea</taxon>
        <taxon>Heligmosomidae</taxon>
        <taxon>Heligmosomoides</taxon>
    </lineage>
</organism>
<evidence type="ECO:0000313" key="1">
    <source>
        <dbReference type="EMBL" id="VDO78769.1"/>
    </source>
</evidence>
<protein>
    <submittedName>
        <fullName evidence="3">Secreted protein</fullName>
    </submittedName>
</protein>
<reference evidence="1 2" key="1">
    <citation type="submission" date="2018-11" db="EMBL/GenBank/DDBJ databases">
        <authorList>
            <consortium name="Pathogen Informatics"/>
        </authorList>
    </citation>
    <scope>NUCLEOTIDE SEQUENCE [LARGE SCALE GENOMIC DNA]</scope>
</reference>